<evidence type="ECO:0000313" key="1">
    <source>
        <dbReference type="EMBL" id="CAK7347101.1"/>
    </source>
</evidence>
<name>A0AAV1S9H8_9ROSI</name>
<sequence length="72" mass="7772">MVEEDLYRDALNASTVMLDADKCPLAQVETFGVLLDLTGFLQEQLRGLPICVAKATHASQQGEGGTSVKMMD</sequence>
<proteinExistence type="predicted"/>
<gene>
    <name evidence="1" type="ORF">DCAF_LOCUS19783</name>
</gene>
<organism evidence="1 2">
    <name type="scientific">Dovyalis caffra</name>
    <dbReference type="NCBI Taxonomy" id="77055"/>
    <lineage>
        <taxon>Eukaryota</taxon>
        <taxon>Viridiplantae</taxon>
        <taxon>Streptophyta</taxon>
        <taxon>Embryophyta</taxon>
        <taxon>Tracheophyta</taxon>
        <taxon>Spermatophyta</taxon>
        <taxon>Magnoliopsida</taxon>
        <taxon>eudicotyledons</taxon>
        <taxon>Gunneridae</taxon>
        <taxon>Pentapetalae</taxon>
        <taxon>rosids</taxon>
        <taxon>fabids</taxon>
        <taxon>Malpighiales</taxon>
        <taxon>Salicaceae</taxon>
        <taxon>Flacourtieae</taxon>
        <taxon>Dovyalis</taxon>
    </lineage>
</organism>
<reference evidence="1 2" key="1">
    <citation type="submission" date="2024-01" db="EMBL/GenBank/DDBJ databases">
        <authorList>
            <person name="Waweru B."/>
        </authorList>
    </citation>
    <scope>NUCLEOTIDE SEQUENCE [LARGE SCALE GENOMIC DNA]</scope>
</reference>
<dbReference type="AlphaFoldDB" id="A0AAV1S9H8"/>
<dbReference type="EMBL" id="CAWUPB010001173">
    <property type="protein sequence ID" value="CAK7347101.1"/>
    <property type="molecule type" value="Genomic_DNA"/>
</dbReference>
<protein>
    <submittedName>
        <fullName evidence="1">Uncharacterized protein</fullName>
    </submittedName>
</protein>
<keyword evidence="2" id="KW-1185">Reference proteome</keyword>
<dbReference type="Proteomes" id="UP001314170">
    <property type="component" value="Unassembled WGS sequence"/>
</dbReference>
<comment type="caution">
    <text evidence="1">The sequence shown here is derived from an EMBL/GenBank/DDBJ whole genome shotgun (WGS) entry which is preliminary data.</text>
</comment>
<accession>A0AAV1S9H8</accession>
<evidence type="ECO:0000313" key="2">
    <source>
        <dbReference type="Proteomes" id="UP001314170"/>
    </source>
</evidence>